<organism evidence="14 15">
    <name type="scientific">Lepeophtheirus salmonis</name>
    <name type="common">Salmon louse</name>
    <name type="synonym">Caligus salmonis</name>
    <dbReference type="NCBI Taxonomy" id="72036"/>
    <lineage>
        <taxon>Eukaryota</taxon>
        <taxon>Metazoa</taxon>
        <taxon>Ecdysozoa</taxon>
        <taxon>Arthropoda</taxon>
        <taxon>Crustacea</taxon>
        <taxon>Multicrustacea</taxon>
        <taxon>Hexanauplia</taxon>
        <taxon>Copepoda</taxon>
        <taxon>Siphonostomatoida</taxon>
        <taxon>Caligidae</taxon>
        <taxon>Lepeophtheirus</taxon>
    </lineage>
</organism>
<dbReference type="GO" id="GO:0003676">
    <property type="term" value="F:nucleic acid binding"/>
    <property type="evidence" value="ECO:0007669"/>
    <property type="project" value="InterPro"/>
</dbReference>
<dbReference type="Pfam" id="PF05529">
    <property type="entry name" value="Bap31"/>
    <property type="match status" value="1"/>
</dbReference>
<dbReference type="InterPro" id="IPR041672">
    <property type="entry name" value="Bap31/Bap29_C"/>
</dbReference>
<dbReference type="AlphaFoldDB" id="A0A7R8CQM2"/>
<dbReference type="Pfam" id="PF18035">
    <property type="entry name" value="Bap31_Bap29_C"/>
    <property type="match status" value="1"/>
</dbReference>
<dbReference type="PANTHER" id="PTHR12701:SF20">
    <property type="entry name" value="ENDOPLASMIC RETICULUM TRANSMEMBRANE PROTEIN"/>
    <property type="match status" value="1"/>
</dbReference>
<dbReference type="OrthoDB" id="435607at2759"/>
<evidence type="ECO:0000256" key="6">
    <source>
        <dbReference type="ARBA" id="ARBA00022824"/>
    </source>
</evidence>
<feature type="transmembrane region" description="Helical" evidence="13">
    <location>
        <begin position="330"/>
        <end position="354"/>
    </location>
</feature>
<feature type="region of interest" description="Disordered" evidence="12">
    <location>
        <begin position="501"/>
        <end position="522"/>
    </location>
</feature>
<evidence type="ECO:0000256" key="13">
    <source>
        <dbReference type="SAM" id="Phobius"/>
    </source>
</evidence>
<evidence type="ECO:0000256" key="2">
    <source>
        <dbReference type="ARBA" id="ARBA00007956"/>
    </source>
</evidence>
<comment type="similarity">
    <text evidence="2">Belongs to the BCAP29/BCAP31 family.</text>
</comment>
<dbReference type="Pfam" id="PF12874">
    <property type="entry name" value="zf-met"/>
    <property type="match status" value="4"/>
</dbReference>
<dbReference type="SUPFAM" id="SSF57667">
    <property type="entry name" value="beta-beta-alpha zinc fingers"/>
    <property type="match status" value="3"/>
</dbReference>
<evidence type="ECO:0000256" key="7">
    <source>
        <dbReference type="ARBA" id="ARBA00022892"/>
    </source>
</evidence>
<evidence type="ECO:0000256" key="9">
    <source>
        <dbReference type="ARBA" id="ARBA00022989"/>
    </source>
</evidence>
<protein>
    <submittedName>
        <fullName evidence="14">BCAP31</fullName>
    </submittedName>
</protein>
<keyword evidence="3" id="KW-0813">Transport</keyword>
<dbReference type="InterPro" id="IPR003604">
    <property type="entry name" value="Matrin/U1-like-C_Znf_C2H2"/>
</dbReference>
<keyword evidence="7" id="KW-0931">ER-Golgi transport</keyword>
<accession>A0A7R8CQM2</accession>
<dbReference type="SMART" id="SM00355">
    <property type="entry name" value="ZnF_C2H2"/>
    <property type="match status" value="3"/>
</dbReference>
<dbReference type="FunFam" id="1.20.5.110:FF:000011">
    <property type="entry name" value="B-cell receptor-associated protein 29"/>
    <property type="match status" value="1"/>
</dbReference>
<dbReference type="GO" id="GO:0006886">
    <property type="term" value="P:intracellular protein transport"/>
    <property type="evidence" value="ECO:0007669"/>
    <property type="project" value="InterPro"/>
</dbReference>
<keyword evidence="5" id="KW-0053">Apoptosis</keyword>
<dbReference type="Gene3D" id="3.30.160.60">
    <property type="entry name" value="Classic Zinc Finger"/>
    <property type="match status" value="3"/>
</dbReference>
<keyword evidence="4 13" id="KW-0812">Transmembrane</keyword>
<keyword evidence="9 13" id="KW-1133">Transmembrane helix</keyword>
<evidence type="ECO:0000256" key="4">
    <source>
        <dbReference type="ARBA" id="ARBA00022692"/>
    </source>
</evidence>
<gene>
    <name evidence="14" type="ORF">LSAA_7538</name>
</gene>
<keyword evidence="10" id="KW-0175">Coiled coil</keyword>
<dbReference type="GO" id="GO:0006888">
    <property type="term" value="P:endoplasmic reticulum to Golgi vesicle-mediated transport"/>
    <property type="evidence" value="ECO:0007669"/>
    <property type="project" value="TreeGrafter"/>
</dbReference>
<evidence type="ECO:0000256" key="11">
    <source>
        <dbReference type="ARBA" id="ARBA00023136"/>
    </source>
</evidence>
<dbReference type="Gene3D" id="1.20.5.110">
    <property type="match status" value="1"/>
</dbReference>
<dbReference type="InterPro" id="IPR036236">
    <property type="entry name" value="Znf_C2H2_sf"/>
</dbReference>
<dbReference type="GO" id="GO:0008270">
    <property type="term" value="F:zinc ion binding"/>
    <property type="evidence" value="ECO:0007669"/>
    <property type="project" value="InterPro"/>
</dbReference>
<feature type="transmembrane region" description="Helical" evidence="13">
    <location>
        <begin position="375"/>
        <end position="394"/>
    </location>
</feature>
<dbReference type="InterPro" id="IPR008417">
    <property type="entry name" value="BAP29/BAP31"/>
</dbReference>
<name>A0A7R8CQM2_LEPSM</name>
<dbReference type="GO" id="GO:0070973">
    <property type="term" value="P:protein localization to endoplasmic reticulum exit site"/>
    <property type="evidence" value="ECO:0007669"/>
    <property type="project" value="TreeGrafter"/>
</dbReference>
<keyword evidence="11 13" id="KW-0472">Membrane</keyword>
<evidence type="ECO:0000313" key="14">
    <source>
        <dbReference type="EMBL" id="CAF2896634.1"/>
    </source>
</evidence>
<feature type="region of interest" description="Disordered" evidence="12">
    <location>
        <begin position="21"/>
        <end position="57"/>
    </location>
</feature>
<dbReference type="SMART" id="SM00451">
    <property type="entry name" value="ZnF_U1"/>
    <property type="match status" value="4"/>
</dbReference>
<keyword evidence="8" id="KW-0653">Protein transport</keyword>
<dbReference type="PANTHER" id="PTHR12701">
    <property type="entry name" value="BCR-ASSOCIATED PROTEIN, BAP"/>
    <property type="match status" value="1"/>
</dbReference>
<keyword evidence="15" id="KW-1185">Reference proteome</keyword>
<dbReference type="EMBL" id="HG994582">
    <property type="protein sequence ID" value="CAF2896634.1"/>
    <property type="molecule type" value="Genomic_DNA"/>
</dbReference>
<dbReference type="GO" id="GO:0005789">
    <property type="term" value="C:endoplasmic reticulum membrane"/>
    <property type="evidence" value="ECO:0007669"/>
    <property type="project" value="UniProtKB-SubCell"/>
</dbReference>
<evidence type="ECO:0000256" key="12">
    <source>
        <dbReference type="SAM" id="MobiDB-lite"/>
    </source>
</evidence>
<dbReference type="Proteomes" id="UP000675881">
    <property type="component" value="Chromosome 3"/>
</dbReference>
<dbReference type="GO" id="GO:0006915">
    <property type="term" value="P:apoptotic process"/>
    <property type="evidence" value="ECO:0007669"/>
    <property type="project" value="UniProtKB-KW"/>
</dbReference>
<evidence type="ECO:0000256" key="8">
    <source>
        <dbReference type="ARBA" id="ARBA00022927"/>
    </source>
</evidence>
<feature type="transmembrane region" description="Helical" evidence="13">
    <location>
        <begin position="430"/>
        <end position="448"/>
    </location>
</feature>
<evidence type="ECO:0000256" key="3">
    <source>
        <dbReference type="ARBA" id="ARBA00022448"/>
    </source>
</evidence>
<evidence type="ECO:0000256" key="5">
    <source>
        <dbReference type="ARBA" id="ARBA00022703"/>
    </source>
</evidence>
<comment type="subcellular location">
    <subcellularLocation>
        <location evidence="1">Endoplasmic reticulum membrane</location>
        <topology evidence="1">Multi-pass membrane protein</topology>
    </subcellularLocation>
</comment>
<evidence type="ECO:0000256" key="1">
    <source>
        <dbReference type="ARBA" id="ARBA00004477"/>
    </source>
</evidence>
<evidence type="ECO:0000256" key="10">
    <source>
        <dbReference type="ARBA" id="ARBA00023054"/>
    </source>
</evidence>
<reference evidence="14" key="1">
    <citation type="submission" date="2021-02" db="EMBL/GenBank/DDBJ databases">
        <authorList>
            <person name="Bekaert M."/>
        </authorList>
    </citation>
    <scope>NUCLEOTIDE SEQUENCE</scope>
    <source>
        <strain evidence="14">IoA-00</strain>
    </source>
</reference>
<dbReference type="InterPro" id="IPR040463">
    <property type="entry name" value="BAP29/BAP31_N"/>
</dbReference>
<keyword evidence="6" id="KW-0256">Endoplasmic reticulum</keyword>
<sequence length="543" mass="62276">MNEDDAEEFFDTLEAPLKETYKIPKKKSSSDLSTELQSPLSNSQFPSSPKIGYGDQHKRKKSLPLHFYNYGGNKGKKNGLDKLQKAIDPPISGGDSPPPIKELYGQKWIQEFYTGSLPDEVFENCTETHCGLCDISITSDMSAQTHYERQKIPRRISRSKILQKEILTGQFVNHCDMCKVSLSSPIVSLNHFQGQKHLKALKKLKETSNLNSSVRDVKEEDPSKMLTNDYYCEVCKADLKNPVSFKEHLSGKPHLIKLKHYMVEISGSNAFYCKICCLVTPNKASFEAHCKGKKHHKKFILNTTKKYSSLFLEFIQVGYISSERDIKMSLHWNLIAGFLYLEIGVIALLLFPFISPRIWSKFFKSKFLKGLENQLVYYFYVLLAILVLFFLDAIREMIKYNDENTMEGHGKAHMDVQMQNHLRLFRSQRIFYISGFSLFLCLVIRRMVGLLSQNSILEAEKSAAMKQATSASRAAEQIMSGESVDSELKKKLESTLDELEKAKKDVEGMKTQSKNLTEEYDRLMEEKDKLERRLSTMGDKKDD</sequence>
<evidence type="ECO:0000313" key="15">
    <source>
        <dbReference type="Proteomes" id="UP000675881"/>
    </source>
</evidence>
<proteinExistence type="inferred from homology"/>
<dbReference type="InterPro" id="IPR013087">
    <property type="entry name" value="Znf_C2H2_type"/>
</dbReference>
<feature type="compositionally biased region" description="Polar residues" evidence="12">
    <location>
        <begin position="30"/>
        <end position="47"/>
    </location>
</feature>